<dbReference type="GO" id="GO:0006032">
    <property type="term" value="P:chitin catabolic process"/>
    <property type="evidence" value="ECO:0007669"/>
    <property type="project" value="UniProtKB-KW"/>
</dbReference>
<keyword evidence="4" id="KW-0624">Polysaccharide degradation</keyword>
<evidence type="ECO:0000313" key="9">
    <source>
        <dbReference type="EMBL" id="PRY88521.1"/>
    </source>
</evidence>
<gene>
    <name evidence="9" type="ORF">CLW00_104172</name>
</gene>
<dbReference type="GO" id="GO:0008843">
    <property type="term" value="F:endochitinase activity"/>
    <property type="evidence" value="ECO:0007669"/>
    <property type="project" value="UniProtKB-EC"/>
</dbReference>
<reference evidence="9 10" key="1">
    <citation type="submission" date="2018-03" db="EMBL/GenBank/DDBJ databases">
        <title>Genomic Encyclopedia of Archaeal and Bacterial Type Strains, Phase II (KMG-II): from individual species to whole genera.</title>
        <authorList>
            <person name="Goeker M."/>
        </authorList>
    </citation>
    <scope>NUCLEOTIDE SEQUENCE [LARGE SCALE GENOMIC DNA]</scope>
    <source>
        <strain evidence="9 10">DSM 27929</strain>
    </source>
</reference>
<dbReference type="SUPFAM" id="SSF51445">
    <property type="entry name" value="(Trans)glycosidases"/>
    <property type="match status" value="1"/>
</dbReference>
<dbReference type="InterPro" id="IPR050314">
    <property type="entry name" value="Glycosyl_Hydrlase_18"/>
</dbReference>
<evidence type="ECO:0000256" key="4">
    <source>
        <dbReference type="ARBA" id="ARBA00023024"/>
    </source>
</evidence>
<dbReference type="SMART" id="SM00636">
    <property type="entry name" value="Glyco_18"/>
    <property type="match status" value="1"/>
</dbReference>
<accession>A0A2T0WP89</accession>
<dbReference type="EC" id="3.2.1.14" evidence="2"/>
<dbReference type="PROSITE" id="PS01095">
    <property type="entry name" value="GH18_1"/>
    <property type="match status" value="1"/>
</dbReference>
<dbReference type="PANTHER" id="PTHR11177:SF317">
    <property type="entry name" value="CHITINASE 12-RELATED"/>
    <property type="match status" value="1"/>
</dbReference>
<dbReference type="RefSeq" id="WP_106133245.1">
    <property type="nucleotide sequence ID" value="NZ_PVTR01000004.1"/>
</dbReference>
<name>A0A2T0WP89_9BACT</name>
<evidence type="ECO:0000256" key="1">
    <source>
        <dbReference type="ARBA" id="ARBA00000822"/>
    </source>
</evidence>
<comment type="caution">
    <text evidence="9">The sequence shown here is derived from an EMBL/GenBank/DDBJ whole genome shotgun (WGS) entry which is preliminary data.</text>
</comment>
<comment type="catalytic activity">
    <reaction evidence="1">
        <text>Random endo-hydrolysis of N-acetyl-beta-D-glucosaminide (1-&gt;4)-beta-linkages in chitin and chitodextrins.</text>
        <dbReference type="EC" id="3.2.1.14"/>
    </reaction>
</comment>
<dbReference type="Gene3D" id="3.20.20.80">
    <property type="entry name" value="Glycosidases"/>
    <property type="match status" value="1"/>
</dbReference>
<evidence type="ECO:0000256" key="6">
    <source>
        <dbReference type="RuleBase" id="RU000489"/>
    </source>
</evidence>
<evidence type="ECO:0000313" key="10">
    <source>
        <dbReference type="Proteomes" id="UP000238157"/>
    </source>
</evidence>
<protein>
    <recommendedName>
        <fullName evidence="2">chitinase</fullName>
        <ecNumber evidence="2">3.2.1.14</ecNumber>
    </recommendedName>
</protein>
<keyword evidence="4" id="KW-0119">Carbohydrate metabolism</keyword>
<dbReference type="PANTHER" id="PTHR11177">
    <property type="entry name" value="CHITINASE"/>
    <property type="match status" value="1"/>
</dbReference>
<dbReference type="Proteomes" id="UP000238157">
    <property type="component" value="Unassembled WGS sequence"/>
</dbReference>
<comment type="similarity">
    <text evidence="7">Belongs to the glycosyl hydrolase 18 family.</text>
</comment>
<dbReference type="AlphaFoldDB" id="A0A2T0WP89"/>
<dbReference type="Pfam" id="PF00704">
    <property type="entry name" value="Glyco_hydro_18"/>
    <property type="match status" value="1"/>
</dbReference>
<dbReference type="InterPro" id="IPR017853">
    <property type="entry name" value="GH"/>
</dbReference>
<keyword evidence="5 6" id="KW-0326">Glycosidase</keyword>
<dbReference type="PROSITE" id="PS51910">
    <property type="entry name" value="GH18_2"/>
    <property type="match status" value="1"/>
</dbReference>
<proteinExistence type="inferred from homology"/>
<evidence type="ECO:0000256" key="5">
    <source>
        <dbReference type="ARBA" id="ARBA00023295"/>
    </source>
</evidence>
<dbReference type="InterPro" id="IPR001223">
    <property type="entry name" value="Glyco_hydro18_cat"/>
</dbReference>
<dbReference type="EMBL" id="PVTR01000004">
    <property type="protein sequence ID" value="PRY88521.1"/>
    <property type="molecule type" value="Genomic_DNA"/>
</dbReference>
<dbReference type="GO" id="GO:0005975">
    <property type="term" value="P:carbohydrate metabolic process"/>
    <property type="evidence" value="ECO:0007669"/>
    <property type="project" value="InterPro"/>
</dbReference>
<dbReference type="PROSITE" id="PS51257">
    <property type="entry name" value="PROKAR_LIPOPROTEIN"/>
    <property type="match status" value="1"/>
</dbReference>
<evidence type="ECO:0000259" key="8">
    <source>
        <dbReference type="PROSITE" id="PS51910"/>
    </source>
</evidence>
<dbReference type="GO" id="GO:0008061">
    <property type="term" value="F:chitin binding"/>
    <property type="evidence" value="ECO:0007669"/>
    <property type="project" value="InterPro"/>
</dbReference>
<dbReference type="Gene3D" id="3.10.50.10">
    <property type="match status" value="1"/>
</dbReference>
<dbReference type="InterPro" id="IPR001579">
    <property type="entry name" value="Glyco_hydro_18_chit_AS"/>
</dbReference>
<dbReference type="OrthoDB" id="9775889at2"/>
<keyword evidence="4" id="KW-0146">Chitin degradation</keyword>
<feature type="domain" description="GH18" evidence="8">
    <location>
        <begin position="37"/>
        <end position="382"/>
    </location>
</feature>
<sequence length="382" mass="43246">MKTFNLSIILVLCISFGSCSNSNNKSSEKAEKSLSNKKIIGYVAGWKGVDTSLIQAEKLTHINYAFANVVDGLVTEGEGRFDQDKENIEKLHSLKIKNPNLKILISIGGWTWSKGFSDAVLSPESRQVFTNSAIEYLIRHDLDGLDFDWEYPGMQGDGNVYREVDRENFVFMLQSVREALDSLEDISGKYYLSTIASAGFKSYLDVNDLRSAQQYLDFINIMTYDFVGPGTDTTAHHSNLFNPKENGRSAAQAVFDHVEAGVPIEKLVLGIAFYGKSWKNVHPENNGLYQVGEWNRTFPFKEIQTFESQAGFQRFWDDESKAPFLWNSAQKIFLSYEDPESIAAKVDFILQNNLGGAMFWEYNEDSDDKSLLNAIYQNMHKP</sequence>
<dbReference type="InterPro" id="IPR011583">
    <property type="entry name" value="Chitinase_II/V-like_cat"/>
</dbReference>
<organism evidence="9 10">
    <name type="scientific">Mongoliibacter ruber</name>
    <dbReference type="NCBI Taxonomy" id="1750599"/>
    <lineage>
        <taxon>Bacteria</taxon>
        <taxon>Pseudomonadati</taxon>
        <taxon>Bacteroidota</taxon>
        <taxon>Cytophagia</taxon>
        <taxon>Cytophagales</taxon>
        <taxon>Cyclobacteriaceae</taxon>
        <taxon>Mongoliibacter</taxon>
    </lineage>
</organism>
<dbReference type="SUPFAM" id="SSF54556">
    <property type="entry name" value="Chitinase insertion domain"/>
    <property type="match status" value="1"/>
</dbReference>
<keyword evidence="3 6" id="KW-0378">Hydrolase</keyword>
<dbReference type="InterPro" id="IPR029070">
    <property type="entry name" value="Chitinase_insertion_sf"/>
</dbReference>
<evidence type="ECO:0000256" key="3">
    <source>
        <dbReference type="ARBA" id="ARBA00022801"/>
    </source>
</evidence>
<evidence type="ECO:0000256" key="2">
    <source>
        <dbReference type="ARBA" id="ARBA00012729"/>
    </source>
</evidence>
<keyword evidence="10" id="KW-1185">Reference proteome</keyword>
<dbReference type="CDD" id="cd06548">
    <property type="entry name" value="GH18_chitinase"/>
    <property type="match status" value="1"/>
</dbReference>
<evidence type="ECO:0000256" key="7">
    <source>
        <dbReference type="RuleBase" id="RU004453"/>
    </source>
</evidence>